<keyword evidence="1" id="KW-0808">Transferase</keyword>
<keyword evidence="2" id="KW-1185">Reference proteome</keyword>
<dbReference type="EMBL" id="SNQI01000001">
    <property type="protein sequence ID" value="TEW76728.1"/>
    <property type="molecule type" value="Genomic_DNA"/>
</dbReference>
<accession>A0A4Y8AXM5</accession>
<name>A0A4Y8AXM5_9FLAO</name>
<dbReference type="Gene3D" id="3.40.50.2000">
    <property type="entry name" value="Glycogen Phosphorylase B"/>
    <property type="match status" value="1"/>
</dbReference>
<proteinExistence type="predicted"/>
<comment type="caution">
    <text evidence="1">The sequence shown here is derived from an EMBL/GenBank/DDBJ whole genome shotgun (WGS) entry which is preliminary data.</text>
</comment>
<dbReference type="OrthoDB" id="9807209at2"/>
<dbReference type="GO" id="GO:0016740">
    <property type="term" value="F:transferase activity"/>
    <property type="evidence" value="ECO:0007669"/>
    <property type="project" value="UniProtKB-KW"/>
</dbReference>
<dbReference type="Proteomes" id="UP000298517">
    <property type="component" value="Unassembled WGS sequence"/>
</dbReference>
<gene>
    <name evidence="1" type="ORF">E2488_02440</name>
</gene>
<protein>
    <submittedName>
        <fullName evidence="1">Glycosyltransferase</fullName>
    </submittedName>
</protein>
<dbReference type="Pfam" id="PF13692">
    <property type="entry name" value="Glyco_trans_1_4"/>
    <property type="match status" value="1"/>
</dbReference>
<sequence length="413" mass="47769">MKKALIIGFVWPEPTTTAAGARMLQLISVFKNYGLDIHFVSTAAKTLQSYNFEKDGIETSTIELNNSSFNDFIINFNPDIVLFDRYLTEEQFGWRVSENCPNALKILDTEDLHFLRFAREKSFKKSIELNHTLLNNDIAKREIASIYRCDLTLIISKYEMELLQAQFKIDSNLLCYTPFLLEKIQKDSFNKYPSFNQRVDFMTIGNFKHKPNLEAVKTLKKHIWPKIKSKIPKAKIHIYGAYGNNESITQLHNKNEGFLIEGWVDNKEKVFSNVRICLAPLQFGAGLKGKLIDAMLYGTPSITTSIGAEGILEDLPWAGFIENDFNSFIEKAVTLYKTEETWLKKQQNGFEIINSNFSKRKFGNELILKIETTFNNLKNHRDNNFIGAMLQYHTLKSTKYMSKWIEEKNKKVD</sequence>
<reference evidence="1 2" key="1">
    <citation type="journal article" date="2011" name="J. Microbiol.">
        <title>Gramella jeungdoensis sp. nov., isolated from a solar saltern in Korea.</title>
        <authorList>
            <person name="Joung Y."/>
            <person name="Kim H."/>
            <person name="Jang T."/>
            <person name="Ahn T.S."/>
            <person name="Joh K."/>
        </authorList>
    </citation>
    <scope>NUCLEOTIDE SEQUENCE [LARGE SCALE GENOMIC DNA]</scope>
    <source>
        <strain evidence="1 2">KCTC 23123</strain>
    </source>
</reference>
<dbReference type="SUPFAM" id="SSF53756">
    <property type="entry name" value="UDP-Glycosyltransferase/glycogen phosphorylase"/>
    <property type="match status" value="1"/>
</dbReference>
<organism evidence="1 2">
    <name type="scientific">Gramella jeungdoensis</name>
    <dbReference type="NCBI Taxonomy" id="708091"/>
    <lineage>
        <taxon>Bacteria</taxon>
        <taxon>Pseudomonadati</taxon>
        <taxon>Bacteroidota</taxon>
        <taxon>Flavobacteriia</taxon>
        <taxon>Flavobacteriales</taxon>
        <taxon>Flavobacteriaceae</taxon>
        <taxon>Christiangramia</taxon>
    </lineage>
</organism>
<evidence type="ECO:0000313" key="1">
    <source>
        <dbReference type="EMBL" id="TEW76728.1"/>
    </source>
</evidence>
<dbReference type="RefSeq" id="WP_134246738.1">
    <property type="nucleotide sequence ID" value="NZ_SNQI01000001.1"/>
</dbReference>
<evidence type="ECO:0000313" key="2">
    <source>
        <dbReference type="Proteomes" id="UP000298517"/>
    </source>
</evidence>
<dbReference type="AlphaFoldDB" id="A0A4Y8AXM5"/>